<comment type="caution">
    <text evidence="3">The sequence shown here is derived from an EMBL/GenBank/DDBJ whole genome shotgun (WGS) entry which is preliminary data.</text>
</comment>
<evidence type="ECO:0000256" key="2">
    <source>
        <dbReference type="SAM" id="MobiDB-lite"/>
    </source>
</evidence>
<name>A0ABQ4YMT0_9ASTR</name>
<reference evidence="3" key="1">
    <citation type="journal article" date="2022" name="Int. J. Mol. Sci.">
        <title>Draft Genome of Tanacetum Coccineum: Genomic Comparison of Closely Related Tanacetum-Family Plants.</title>
        <authorList>
            <person name="Yamashiro T."/>
            <person name="Shiraishi A."/>
            <person name="Nakayama K."/>
            <person name="Satake H."/>
        </authorList>
    </citation>
    <scope>NUCLEOTIDE SEQUENCE</scope>
</reference>
<protein>
    <submittedName>
        <fullName evidence="3">Uncharacterized protein</fullName>
    </submittedName>
</protein>
<dbReference type="Proteomes" id="UP001151760">
    <property type="component" value="Unassembled WGS sequence"/>
</dbReference>
<proteinExistence type="predicted"/>
<accession>A0ABQ4YMT0</accession>
<sequence>MAASGSSNVIARRKVDELVEFSGKTQVPKYIKIFILQQIAEARRFLNFLRDEAQNARNVIAHLNGMIPEFEVMDDQMESYDSLWCLRESIKGENNKLLGLNAQITDAEEDISYMLVLGSQLELNGKIHLYIAHKQQPLGRYYLRNMVWLEEDVALRCYSSSPFTTMIKRRGGKTSKKGLRKKTKPRMVDDEPVGRKSGQTSRKGKEIMYEFPAGTPTKEREVVTNYKKAIINGKAKMVEDVGPLGKLSGGGGKGLSMVELGLWDKREEDDPQGFRVLPLLVPHGYKEYCKVGPCGDIRLGTWQFQSPKVIHGIASHVLVSYNSLTLAALALVVFLCQIGSFGPCGISLPNWQL</sequence>
<organism evidence="3 4">
    <name type="scientific">Tanacetum coccineum</name>
    <dbReference type="NCBI Taxonomy" id="301880"/>
    <lineage>
        <taxon>Eukaryota</taxon>
        <taxon>Viridiplantae</taxon>
        <taxon>Streptophyta</taxon>
        <taxon>Embryophyta</taxon>
        <taxon>Tracheophyta</taxon>
        <taxon>Spermatophyta</taxon>
        <taxon>Magnoliopsida</taxon>
        <taxon>eudicotyledons</taxon>
        <taxon>Gunneridae</taxon>
        <taxon>Pentapetalae</taxon>
        <taxon>asterids</taxon>
        <taxon>campanulids</taxon>
        <taxon>Asterales</taxon>
        <taxon>Asteraceae</taxon>
        <taxon>Asteroideae</taxon>
        <taxon>Anthemideae</taxon>
        <taxon>Anthemidinae</taxon>
        <taxon>Tanacetum</taxon>
    </lineage>
</organism>
<evidence type="ECO:0000313" key="4">
    <source>
        <dbReference type="Proteomes" id="UP001151760"/>
    </source>
</evidence>
<keyword evidence="4" id="KW-1185">Reference proteome</keyword>
<evidence type="ECO:0000256" key="1">
    <source>
        <dbReference type="SAM" id="Coils"/>
    </source>
</evidence>
<keyword evidence="1" id="KW-0175">Coiled coil</keyword>
<evidence type="ECO:0000313" key="3">
    <source>
        <dbReference type="EMBL" id="GJS79159.1"/>
    </source>
</evidence>
<feature type="region of interest" description="Disordered" evidence="2">
    <location>
        <begin position="169"/>
        <end position="201"/>
    </location>
</feature>
<feature type="coiled-coil region" evidence="1">
    <location>
        <begin position="39"/>
        <end position="66"/>
    </location>
</feature>
<gene>
    <name evidence="3" type="ORF">Tco_0729040</name>
</gene>
<feature type="compositionally biased region" description="Basic residues" evidence="2">
    <location>
        <begin position="169"/>
        <end position="185"/>
    </location>
</feature>
<reference evidence="3" key="2">
    <citation type="submission" date="2022-01" db="EMBL/GenBank/DDBJ databases">
        <authorList>
            <person name="Yamashiro T."/>
            <person name="Shiraishi A."/>
            <person name="Satake H."/>
            <person name="Nakayama K."/>
        </authorList>
    </citation>
    <scope>NUCLEOTIDE SEQUENCE</scope>
</reference>
<dbReference type="EMBL" id="BQNB010010577">
    <property type="protein sequence ID" value="GJS79159.1"/>
    <property type="molecule type" value="Genomic_DNA"/>
</dbReference>